<dbReference type="AlphaFoldDB" id="A0A7D5XG12"/>
<evidence type="ECO:0000313" key="6">
    <source>
        <dbReference type="EMBL" id="QLJ53533.1"/>
    </source>
</evidence>
<feature type="transmembrane region" description="Helical" evidence="4">
    <location>
        <begin position="742"/>
        <end position="760"/>
    </location>
</feature>
<evidence type="ECO:0000313" key="7">
    <source>
        <dbReference type="Proteomes" id="UP000510821"/>
    </source>
</evidence>
<dbReference type="NCBIfam" id="NF033679">
    <property type="entry name" value="DNRLRE_dom"/>
    <property type="match status" value="1"/>
</dbReference>
<dbReference type="GO" id="GO:0030246">
    <property type="term" value="F:carbohydrate binding"/>
    <property type="evidence" value="ECO:0007669"/>
    <property type="project" value="UniProtKB-KW"/>
</dbReference>
<gene>
    <name evidence="6" type="ORF">Sv326_1358</name>
</gene>
<organism evidence="6 7">
    <name type="scientific">Fermentimicrarchaeum limneticum</name>
    <dbReference type="NCBI Taxonomy" id="2795018"/>
    <lineage>
        <taxon>Archaea</taxon>
        <taxon>Candidatus Micrarchaeota</taxon>
        <taxon>Candidatus Fermentimicrarchaeales</taxon>
        <taxon>Candidatus Fermentimicrarchaeaceae</taxon>
        <taxon>Candidatus Fermentimicrarchaeum</taxon>
    </lineage>
</organism>
<evidence type="ECO:0000259" key="5">
    <source>
        <dbReference type="Pfam" id="PF24517"/>
    </source>
</evidence>
<dbReference type="InterPro" id="IPR013320">
    <property type="entry name" value="ConA-like_dom_sf"/>
</dbReference>
<comment type="subcellular location">
    <subcellularLocation>
        <location evidence="1">Secreted</location>
    </subcellularLocation>
</comment>
<keyword evidence="6" id="KW-0614">Plasmid</keyword>
<dbReference type="EMBL" id="CP058999">
    <property type="protein sequence ID" value="QLJ53533.1"/>
    <property type="molecule type" value="Genomic_DNA"/>
</dbReference>
<name>A0A7D5XG12_FERL1</name>
<dbReference type="Gene3D" id="2.60.120.200">
    <property type="match status" value="1"/>
</dbReference>
<evidence type="ECO:0000256" key="1">
    <source>
        <dbReference type="ARBA" id="ARBA00004613"/>
    </source>
</evidence>
<dbReference type="KEGG" id="flt:Sv326_1358"/>
<keyword evidence="3" id="KW-0732">Signal</keyword>
<protein>
    <submittedName>
        <fullName evidence="6">Concanavalin A-like lectin/glucanases superfamily protein</fullName>
    </submittedName>
</protein>
<proteinExistence type="predicted"/>
<geneLocation type="plasmid" evidence="7">
    <name>psv326-1</name>
</geneLocation>
<accession>A0A7D5XG12</accession>
<feature type="transmembrane region" description="Helical" evidence="4">
    <location>
        <begin position="704"/>
        <end position="736"/>
    </location>
</feature>
<keyword evidence="6" id="KW-0430">Lectin</keyword>
<evidence type="ECO:0000256" key="2">
    <source>
        <dbReference type="ARBA" id="ARBA00022525"/>
    </source>
</evidence>
<dbReference type="Proteomes" id="UP000510821">
    <property type="component" value="Plasmid pSv326-1"/>
</dbReference>
<dbReference type="Pfam" id="PF13385">
    <property type="entry name" value="Laminin_G_3"/>
    <property type="match status" value="1"/>
</dbReference>
<evidence type="ECO:0000256" key="4">
    <source>
        <dbReference type="SAM" id="Phobius"/>
    </source>
</evidence>
<dbReference type="Pfam" id="PF24517">
    <property type="entry name" value="CBM96"/>
    <property type="match status" value="1"/>
</dbReference>
<keyword evidence="4" id="KW-0812">Transmembrane</keyword>
<evidence type="ECO:0000256" key="3">
    <source>
        <dbReference type="ARBA" id="ARBA00022729"/>
    </source>
</evidence>
<reference evidence="7" key="1">
    <citation type="submission" date="2020-07" db="EMBL/GenBank/DDBJ databases">
        <title>Metabolic diversity and evolutionary history of the archaeal phylum ###Micrarchaeota### uncovered from a freshwater lake metagenome.</title>
        <authorList>
            <person name="Kadnikov V.V."/>
            <person name="Savvichev A.S."/>
            <person name="Mardanov A.V."/>
            <person name="Beletsky A.V."/>
            <person name="Chupakov A.V."/>
            <person name="Kokryatskaya N.M."/>
            <person name="Pimenov N.V."/>
            <person name="Ravin N.V."/>
        </authorList>
    </citation>
    <scope>NUCLEOTIDE SEQUENCE [LARGE SCALE GENOMIC DNA]</scope>
    <source>
        <plasmid evidence="7">psv326-1</plasmid>
    </source>
</reference>
<dbReference type="GO" id="GO:0005576">
    <property type="term" value="C:extracellular region"/>
    <property type="evidence" value="ECO:0007669"/>
    <property type="project" value="UniProtKB-SubCell"/>
</dbReference>
<dbReference type="InterPro" id="IPR055372">
    <property type="entry name" value="CBM96"/>
</dbReference>
<feature type="domain" description="Carbohydrate-binding module family 96" evidence="5">
    <location>
        <begin position="31"/>
        <end position="185"/>
    </location>
</feature>
<keyword evidence="4" id="KW-0472">Membrane</keyword>
<keyword evidence="2" id="KW-0964">Secreted</keyword>
<dbReference type="SUPFAM" id="SSF49899">
    <property type="entry name" value="Concanavalin A-like lectins/glucanases"/>
    <property type="match status" value="1"/>
</dbReference>
<sequence length="770" mass="84214">MRAKILLAFLLLISAASAVTFTLNDTNSGNLADTFVNGSATTTNYGTLTSMQVAYVTTASRIFMLWDVPTGSTFTTVTNAQLILNASTVGGAVSHQCYNTSNAWTETGLTWDTQPSANTLQSATTLAGVGVYNWTVTDAVNACMKQANTNCSLMVKLTTESGSQANYFYTKENALVTARPQLNITYTNSYTFPETGLVGYWKFDEGIGSNTVDSSGSENSGTISGASWTTSKYRMNSTLNYDGVNQQVSGSFSPTTTTMNFTVSGWIYPTSQTGVIFGLYNASTSWVIYLNTGRDLSVYNGSVDIFSKWFYPPLYTWTHIAIVYDGSYISGYENGVLIGSTAFSTLKTPTTPTFYLGTTPTFTTDYTGTIDEVKIYNVSQSSAWVLTEYLKNGCLYNMNVSCFNESSTSQQIYYDLILTNTTASQTFSNAYNWTSNQYCNGSTPMNSVTLTVSNDSFYSPRYRYVDTATSPNVTAYLLPLSALWEIDVTILVKNELGGVIPSAEVTMMKSINGGYVDVAQDTSDGGGQTYFNLDKQTAYQLIANATGYDQYSVTFQPSQSVYTITLTSNQSYNTSLVNDSMWGISWNMTPRNYMVTGVQNFNFSIYDSYNDLEFWGMNITYNGTLQYTTNQTDSGGGFVNYTMNTSQVEGNGINVTIFFKRTNYPYFDPTYKYWGYSIVASNYSLVNAMANVGNSALSPLTKGIIAIVMITCVVGYVATSVSFSGGVVLGLLMLWGFSSFGFMPPLSLMMITIVGLALIYNRHFALTPAG</sequence>
<keyword evidence="4" id="KW-1133">Transmembrane helix</keyword>